<keyword evidence="5" id="KW-1185">Reference proteome</keyword>
<dbReference type="InterPro" id="IPR014729">
    <property type="entry name" value="Rossmann-like_a/b/a_fold"/>
</dbReference>
<comment type="similarity">
    <text evidence="1">Belongs to the universal stress protein A family.</text>
</comment>
<dbReference type="Gene3D" id="3.40.50.620">
    <property type="entry name" value="HUPs"/>
    <property type="match status" value="1"/>
</dbReference>
<proteinExistence type="inferred from homology"/>
<dbReference type="PANTHER" id="PTHR46268:SF6">
    <property type="entry name" value="UNIVERSAL STRESS PROTEIN UP12"/>
    <property type="match status" value="1"/>
</dbReference>
<evidence type="ECO:0000256" key="1">
    <source>
        <dbReference type="ARBA" id="ARBA00008791"/>
    </source>
</evidence>
<sequence length="187" mass="20236">MYTDILFPTDGSSGASAAIEHARDLAEQYDATVHVLHVVNSSYIGYTGDDDSEKSPSGMLGGLSDETQSGMLGGDSDETRSGMLGGDHEDLRDEVRERAVEIVEEVERQFEGVETEGIVHVGEPYQVILAYADHADIDLVVMGTHGRRGVDRYLLGSVTEKVVRVSDVPVVTVRKEAEPPETVDEAT</sequence>
<dbReference type="Pfam" id="PF00582">
    <property type="entry name" value="Usp"/>
    <property type="match status" value="1"/>
</dbReference>
<feature type="domain" description="UspA" evidence="3">
    <location>
        <begin position="1"/>
        <end position="174"/>
    </location>
</feature>
<dbReference type="SUPFAM" id="SSF52402">
    <property type="entry name" value="Adenine nucleotide alpha hydrolases-like"/>
    <property type="match status" value="1"/>
</dbReference>
<reference evidence="4" key="1">
    <citation type="submission" date="2017-11" db="EMBL/GenBank/DDBJ databases">
        <authorList>
            <person name="Kajale S.C."/>
            <person name="Sharma A."/>
        </authorList>
    </citation>
    <scope>NUCLEOTIDE SEQUENCE</scope>
    <source>
        <strain evidence="4">LS1_42</strain>
    </source>
</reference>
<name>A0A8J8Q8C5_9EURY</name>
<dbReference type="OrthoDB" id="105697at2157"/>
<comment type="caution">
    <text evidence="4">The sequence shown here is derived from an EMBL/GenBank/DDBJ whole genome shotgun (WGS) entry which is preliminary data.</text>
</comment>
<dbReference type="CDD" id="cd00293">
    <property type="entry name" value="USP-like"/>
    <property type="match status" value="1"/>
</dbReference>
<evidence type="ECO:0000256" key="2">
    <source>
        <dbReference type="SAM" id="MobiDB-lite"/>
    </source>
</evidence>
<accession>A0A8J8Q8C5</accession>
<evidence type="ECO:0000313" key="5">
    <source>
        <dbReference type="Proteomes" id="UP000766904"/>
    </source>
</evidence>
<dbReference type="RefSeq" id="WP_148857182.1">
    <property type="nucleotide sequence ID" value="NZ_PHNJ01000003.1"/>
</dbReference>
<protein>
    <submittedName>
        <fullName evidence="4">Universal stress protein</fullName>
    </submittedName>
</protein>
<evidence type="ECO:0000313" key="4">
    <source>
        <dbReference type="EMBL" id="TYL39045.1"/>
    </source>
</evidence>
<dbReference type="PANTHER" id="PTHR46268">
    <property type="entry name" value="STRESS RESPONSE PROTEIN NHAX"/>
    <property type="match status" value="1"/>
</dbReference>
<dbReference type="InterPro" id="IPR006015">
    <property type="entry name" value="Universal_stress_UspA"/>
</dbReference>
<dbReference type="InterPro" id="IPR006016">
    <property type="entry name" value="UspA"/>
</dbReference>
<dbReference type="EMBL" id="PHNJ01000003">
    <property type="protein sequence ID" value="TYL39045.1"/>
    <property type="molecule type" value="Genomic_DNA"/>
</dbReference>
<evidence type="ECO:0000259" key="3">
    <source>
        <dbReference type="Pfam" id="PF00582"/>
    </source>
</evidence>
<feature type="region of interest" description="Disordered" evidence="2">
    <location>
        <begin position="47"/>
        <end position="91"/>
    </location>
</feature>
<gene>
    <name evidence="4" type="ORF">CV102_07050</name>
</gene>
<dbReference type="AlphaFoldDB" id="A0A8J8Q8C5"/>
<dbReference type="Proteomes" id="UP000766904">
    <property type="component" value="Unassembled WGS sequence"/>
</dbReference>
<organism evidence="4 5">
    <name type="scientific">Natronococcus pandeyae</name>
    <dbReference type="NCBI Taxonomy" id="2055836"/>
    <lineage>
        <taxon>Archaea</taxon>
        <taxon>Methanobacteriati</taxon>
        <taxon>Methanobacteriota</taxon>
        <taxon>Stenosarchaea group</taxon>
        <taxon>Halobacteria</taxon>
        <taxon>Halobacteriales</taxon>
        <taxon>Natrialbaceae</taxon>
        <taxon>Natronococcus</taxon>
    </lineage>
</organism>
<dbReference type="PRINTS" id="PR01438">
    <property type="entry name" value="UNVRSLSTRESS"/>
</dbReference>